<evidence type="ECO:0000256" key="6">
    <source>
        <dbReference type="ARBA" id="ARBA00022840"/>
    </source>
</evidence>
<keyword evidence="4" id="KW-0547">Nucleotide-binding</keyword>
<evidence type="ECO:0000313" key="13">
    <source>
        <dbReference type="Proteomes" id="UP000321104"/>
    </source>
</evidence>
<dbReference type="GO" id="GO:0005975">
    <property type="term" value="P:carbohydrate metabolic process"/>
    <property type="evidence" value="ECO:0007669"/>
    <property type="project" value="InterPro"/>
</dbReference>
<evidence type="ECO:0000313" key="10">
    <source>
        <dbReference type="EMBL" id="GAN62492.1"/>
    </source>
</evidence>
<dbReference type="InterPro" id="IPR027417">
    <property type="entry name" value="P-loop_NTPase"/>
</dbReference>
<dbReference type="SUPFAM" id="SSF52540">
    <property type="entry name" value="P-loop containing nucleoside triphosphate hydrolases"/>
    <property type="match status" value="1"/>
</dbReference>
<name>A0A6N3T243_9PROT</name>
<evidence type="ECO:0000256" key="1">
    <source>
        <dbReference type="ARBA" id="ARBA00009719"/>
    </source>
</evidence>
<protein>
    <recommendedName>
        <fullName evidence="2 8">Phosphoribulokinase</fullName>
        <ecNumber evidence="2 8">2.7.1.19</ecNumber>
    </recommendedName>
</protein>
<keyword evidence="3" id="KW-0808">Transferase</keyword>
<dbReference type="Pfam" id="PF00485">
    <property type="entry name" value="PRK"/>
    <property type="match status" value="1"/>
</dbReference>
<dbReference type="Proteomes" id="UP000032673">
    <property type="component" value="Unassembled WGS sequence"/>
</dbReference>
<dbReference type="InterPro" id="IPR006082">
    <property type="entry name" value="PRK"/>
</dbReference>
<reference evidence="11 13" key="2">
    <citation type="submission" date="2019-07" db="EMBL/GenBank/DDBJ databases">
        <title>Whole genome shotgun sequence of Acetobacter indonesiensis NBRC 16471.</title>
        <authorList>
            <person name="Hosoyama A."/>
            <person name="Uohara A."/>
            <person name="Ohji S."/>
            <person name="Ichikawa N."/>
        </authorList>
    </citation>
    <scope>NUCLEOTIDE SEQUENCE [LARGE SCALE GENOMIC DNA]</scope>
    <source>
        <strain evidence="11 13">NBRC 16471</strain>
    </source>
</reference>
<evidence type="ECO:0000259" key="9">
    <source>
        <dbReference type="Pfam" id="PF00485"/>
    </source>
</evidence>
<organism evidence="11 13">
    <name type="scientific">Acetobacter indonesiensis</name>
    <dbReference type="NCBI Taxonomy" id="104101"/>
    <lineage>
        <taxon>Bacteria</taxon>
        <taxon>Pseudomonadati</taxon>
        <taxon>Pseudomonadota</taxon>
        <taxon>Alphaproteobacteria</taxon>
        <taxon>Acetobacterales</taxon>
        <taxon>Acetobacteraceae</taxon>
        <taxon>Acetobacter</taxon>
    </lineage>
</organism>
<evidence type="ECO:0000256" key="3">
    <source>
        <dbReference type="ARBA" id="ARBA00022679"/>
    </source>
</evidence>
<reference evidence="10 12" key="1">
    <citation type="submission" date="2012-11" db="EMBL/GenBank/DDBJ databases">
        <title>Whole genome sequence of Acetobacter indonesiensis 5H-1.</title>
        <authorList>
            <person name="Azuma Y."/>
            <person name="Higashiura N."/>
            <person name="Hirakawa H."/>
            <person name="Matsushita K."/>
        </authorList>
    </citation>
    <scope>NUCLEOTIDE SEQUENCE [LARGE SCALE GENOMIC DNA]</scope>
    <source>
        <strain evidence="10 12">5H-1</strain>
    </source>
</reference>
<dbReference type="EMBL" id="BJXQ01000006">
    <property type="protein sequence ID" value="GEN03232.1"/>
    <property type="molecule type" value="Genomic_DNA"/>
</dbReference>
<keyword evidence="12" id="KW-1185">Reference proteome</keyword>
<dbReference type="EC" id="2.7.1.19" evidence="2 8"/>
<dbReference type="AlphaFoldDB" id="A0A6N3T243"/>
<dbReference type="GO" id="GO:0008974">
    <property type="term" value="F:phosphoribulokinase activity"/>
    <property type="evidence" value="ECO:0007669"/>
    <property type="project" value="UniProtKB-EC"/>
</dbReference>
<gene>
    <name evidence="10" type="ORF">Abin_007_182</name>
    <name evidence="11" type="ORF">AIN02nite_12570</name>
</gene>
<proteinExistence type="inferred from homology"/>
<dbReference type="Proteomes" id="UP000321104">
    <property type="component" value="Unassembled WGS sequence"/>
</dbReference>
<sequence>MHYIAAMRQHVTIYRRHYDHNTGKFTDAIAIPPKPLMVMEGLHTFFLKPAREMLDLKIFMRPDDNLLLHWKIQRDIVKRGYSKEQVIASVAARQADAENYVKVQANTADIVFSFLPLVPFGDNLGELNYTPEVSLRVMLANRFYLDPMLDDISELYPDTVKHYYSGDNWQVIEFDHPITLDEIEQIGEKHVSGLQDFGLYAPAWCGGWEGLLQLIVAYTIFHDSTRFPEF</sequence>
<comment type="similarity">
    <text evidence="1 8">Belongs to the phosphoribulokinase family.</text>
</comment>
<dbReference type="PRINTS" id="PR00478">
    <property type="entry name" value="PHRIBLKINASE"/>
</dbReference>
<evidence type="ECO:0000256" key="2">
    <source>
        <dbReference type="ARBA" id="ARBA00012042"/>
    </source>
</evidence>
<dbReference type="GO" id="GO:0005524">
    <property type="term" value="F:ATP binding"/>
    <property type="evidence" value="ECO:0007669"/>
    <property type="project" value="UniProtKB-KW"/>
</dbReference>
<evidence type="ECO:0000256" key="7">
    <source>
        <dbReference type="ARBA" id="ARBA00047663"/>
    </source>
</evidence>
<evidence type="ECO:0000313" key="12">
    <source>
        <dbReference type="Proteomes" id="UP000032673"/>
    </source>
</evidence>
<dbReference type="InterPro" id="IPR006083">
    <property type="entry name" value="PRK/URK"/>
</dbReference>
<evidence type="ECO:0000313" key="11">
    <source>
        <dbReference type="EMBL" id="GEN03232.1"/>
    </source>
</evidence>
<dbReference type="Gene3D" id="3.40.50.300">
    <property type="entry name" value="P-loop containing nucleotide triphosphate hydrolases"/>
    <property type="match status" value="1"/>
</dbReference>
<evidence type="ECO:0000256" key="8">
    <source>
        <dbReference type="RuleBase" id="RU004082"/>
    </source>
</evidence>
<dbReference type="PROSITE" id="PS00567">
    <property type="entry name" value="PHOSPHORIBULOKINASE"/>
    <property type="match status" value="1"/>
</dbReference>
<evidence type="ECO:0000256" key="4">
    <source>
        <dbReference type="ARBA" id="ARBA00022741"/>
    </source>
</evidence>
<accession>A0A6N3T243</accession>
<dbReference type="EMBL" id="BAMW01000007">
    <property type="protein sequence ID" value="GAN62492.1"/>
    <property type="molecule type" value="Genomic_DNA"/>
</dbReference>
<comment type="catalytic activity">
    <reaction evidence="7 8">
        <text>D-ribulose 5-phosphate + ATP = D-ribulose 1,5-bisphosphate + ADP + H(+)</text>
        <dbReference type="Rhea" id="RHEA:19365"/>
        <dbReference type="ChEBI" id="CHEBI:15378"/>
        <dbReference type="ChEBI" id="CHEBI:30616"/>
        <dbReference type="ChEBI" id="CHEBI:57870"/>
        <dbReference type="ChEBI" id="CHEBI:58121"/>
        <dbReference type="ChEBI" id="CHEBI:456216"/>
        <dbReference type="EC" id="2.7.1.19"/>
    </reaction>
</comment>
<evidence type="ECO:0000256" key="5">
    <source>
        <dbReference type="ARBA" id="ARBA00022777"/>
    </source>
</evidence>
<feature type="domain" description="Phosphoribulokinase/uridine kinase" evidence="9">
    <location>
        <begin position="4"/>
        <end position="116"/>
    </location>
</feature>
<keyword evidence="5" id="KW-0418">Kinase</keyword>
<comment type="caution">
    <text evidence="11">The sequence shown here is derived from an EMBL/GenBank/DDBJ whole genome shotgun (WGS) entry which is preliminary data.</text>
</comment>
<keyword evidence="6" id="KW-0067">ATP-binding</keyword>